<evidence type="ECO:0000259" key="9">
    <source>
        <dbReference type="PROSITE" id="PS50878"/>
    </source>
</evidence>
<protein>
    <recommendedName>
        <fullName evidence="1">RNA-directed DNA polymerase</fullName>
        <ecNumber evidence="1">2.7.7.49</ecNumber>
    </recommendedName>
</protein>
<dbReference type="GO" id="GO:0003964">
    <property type="term" value="F:RNA-directed DNA polymerase activity"/>
    <property type="evidence" value="ECO:0007669"/>
    <property type="project" value="UniProtKB-KW"/>
</dbReference>
<feature type="domain" description="Integrase catalytic" evidence="10">
    <location>
        <begin position="651"/>
        <end position="808"/>
    </location>
</feature>
<evidence type="ECO:0000256" key="3">
    <source>
        <dbReference type="ARBA" id="ARBA00022695"/>
    </source>
</evidence>
<dbReference type="InterPro" id="IPR000477">
    <property type="entry name" value="RT_dom"/>
</dbReference>
<dbReference type="InterPro" id="IPR041373">
    <property type="entry name" value="RT_RNaseH"/>
</dbReference>
<dbReference type="InterPro" id="IPR036397">
    <property type="entry name" value="RNaseH_sf"/>
</dbReference>
<dbReference type="CDD" id="cd09274">
    <property type="entry name" value="RNase_HI_RT_Ty3"/>
    <property type="match status" value="1"/>
</dbReference>
<dbReference type="Gene3D" id="3.30.420.10">
    <property type="entry name" value="Ribonuclease H-like superfamily/Ribonuclease H"/>
    <property type="match status" value="1"/>
</dbReference>
<gene>
    <name evidence="11" type="primary">RTF21</name>
</gene>
<sequence>MCSPGKVSATNRLLAQTAHTADTRQPPLQLTQHIPSPHRDTYEEVLTRYAEVFAEADVPSTTISTQHRIILKDETPVRARTYRCSEERKRIINEEVTQMLAQGIIRRSMSNYNSPVVIVKKRDGKQRFCVDYRLLNERTHVEVSHLPPISDTLMELGTAKVFTTLDLKSGYWQVPLAEESRKYTAFSTPDGATYEFTVMPFGLAGAPGTFQKLMVNVLEGYMHRFVKVYLDDVVVYSETQEEHQEHLAKVLERLAVHGLRCSAEKCQIATSQITYLGHVITEAKNLPQQEHLQRIQDFQAPRTIRELRKFMGTANWLRDYVPRFAELAAPLTDLLATKKKFAWGEAAQEAFDRVKEAMARPLELSRPDPNKPFCLQTDASSLGMAAVLFQEEENRRRIIAYASAKFTATERRYHINEQEVLAAVWAIKKYRMFLQDGPFRLYTDNRSLLWLKKYQDERAKLTRWALMLQGYQFEVVHVPGTRNELPDYLSRNPEQAMEEDQPTEDENQHPLLNQIQESTLYEEIAAAQREDDSCQQDRARLQRLAREEPADADERRIREEYALVDDCIWKRTPQQLLLYVPRTLRRRLLEEYHDGPHAAHPGRDETQTAIQQKFWWPKLPRDVAEWVKSCAICAAVKAGPPQAKAPLRPRTPPEPWHTVSLDVLGPYEEAPRHARYAAVLTDTFTKWVEVKSIPTTRAREIVQFLEETFARYGYPACIVTDAARLYLATRWTNYLEQHHIQGYTSPIYHQRANPVERRIQELKKTIRALVIEQPHRWPEALPNALFALRSRTNAATGTSPAVLMFGQPIKRPGEWTMPVEVRPLVEPHNERIARARRRQEVYQTIISRAA</sequence>
<dbReference type="GO" id="GO:0015074">
    <property type="term" value="P:DNA integration"/>
    <property type="evidence" value="ECO:0007669"/>
    <property type="project" value="InterPro"/>
</dbReference>
<dbReference type="Gene3D" id="3.10.10.10">
    <property type="entry name" value="HIV Type 1 Reverse Transcriptase, subunit A, domain 1"/>
    <property type="match status" value="1"/>
</dbReference>
<dbReference type="GO" id="GO:0004519">
    <property type="term" value="F:endonuclease activity"/>
    <property type="evidence" value="ECO:0007669"/>
    <property type="project" value="UniProtKB-KW"/>
</dbReference>
<dbReference type="GO" id="GO:0003676">
    <property type="term" value="F:nucleic acid binding"/>
    <property type="evidence" value="ECO:0007669"/>
    <property type="project" value="InterPro"/>
</dbReference>
<dbReference type="InterPro" id="IPR043502">
    <property type="entry name" value="DNA/RNA_pol_sf"/>
</dbReference>
<keyword evidence="7" id="KW-0695">RNA-directed DNA polymerase</keyword>
<evidence type="ECO:0000256" key="2">
    <source>
        <dbReference type="ARBA" id="ARBA00022679"/>
    </source>
</evidence>
<dbReference type="SUPFAM" id="SSF56672">
    <property type="entry name" value="DNA/RNA polymerases"/>
    <property type="match status" value="1"/>
</dbReference>
<dbReference type="Pfam" id="PF00078">
    <property type="entry name" value="RVT_1"/>
    <property type="match status" value="1"/>
</dbReference>
<dbReference type="CDD" id="cd01647">
    <property type="entry name" value="RT_LTR"/>
    <property type="match status" value="1"/>
</dbReference>
<proteinExistence type="predicted"/>
<evidence type="ECO:0000256" key="7">
    <source>
        <dbReference type="ARBA" id="ARBA00022918"/>
    </source>
</evidence>
<evidence type="ECO:0000256" key="1">
    <source>
        <dbReference type="ARBA" id="ARBA00012493"/>
    </source>
</evidence>
<dbReference type="InterPro" id="IPR012337">
    <property type="entry name" value="RNaseH-like_sf"/>
</dbReference>
<reference evidence="11" key="1">
    <citation type="submission" date="2013-07" db="EMBL/GenBank/DDBJ databases">
        <title>Midgut Transcriptome Profiling of Anoplphora glabripennis, a Lignocellulose Degrading, Wood-Boring Cerambycid.</title>
        <authorList>
            <person name="Scully E.D."/>
            <person name="Hoover K."/>
            <person name="Carlson J.E."/>
            <person name="Tien M."/>
            <person name="Geib S.M."/>
        </authorList>
    </citation>
    <scope>NUCLEOTIDE SEQUENCE</scope>
</reference>
<dbReference type="InterPro" id="IPR043128">
    <property type="entry name" value="Rev_trsase/Diguanyl_cyclase"/>
</dbReference>
<evidence type="ECO:0000256" key="4">
    <source>
        <dbReference type="ARBA" id="ARBA00022722"/>
    </source>
</evidence>
<keyword evidence="3" id="KW-0548">Nucleotidyltransferase</keyword>
<evidence type="ECO:0000259" key="10">
    <source>
        <dbReference type="PROSITE" id="PS50994"/>
    </source>
</evidence>
<dbReference type="PROSITE" id="PS50878">
    <property type="entry name" value="RT_POL"/>
    <property type="match status" value="1"/>
</dbReference>
<organism evidence="11">
    <name type="scientific">Anoplophora glabripennis</name>
    <name type="common">Asian longhorn beetle</name>
    <name type="synonym">Anoplophora nobilis</name>
    <dbReference type="NCBI Taxonomy" id="217634"/>
    <lineage>
        <taxon>Eukaryota</taxon>
        <taxon>Metazoa</taxon>
        <taxon>Ecdysozoa</taxon>
        <taxon>Arthropoda</taxon>
        <taxon>Hexapoda</taxon>
        <taxon>Insecta</taxon>
        <taxon>Pterygota</taxon>
        <taxon>Neoptera</taxon>
        <taxon>Endopterygota</taxon>
        <taxon>Coleoptera</taxon>
        <taxon>Polyphaga</taxon>
        <taxon>Cucujiformia</taxon>
        <taxon>Chrysomeloidea</taxon>
        <taxon>Cerambycidae</taxon>
        <taxon>Lamiinae</taxon>
        <taxon>Lamiini</taxon>
        <taxon>Anoplophora</taxon>
    </lineage>
</organism>
<dbReference type="PANTHER" id="PTHR37984">
    <property type="entry name" value="PROTEIN CBG26694"/>
    <property type="match status" value="1"/>
</dbReference>
<keyword evidence="6" id="KW-0378">Hydrolase</keyword>
<dbReference type="FunFam" id="3.10.20.370:FF:000001">
    <property type="entry name" value="Retrovirus-related Pol polyprotein from transposon 17.6-like protein"/>
    <property type="match status" value="1"/>
</dbReference>
<evidence type="ECO:0000256" key="8">
    <source>
        <dbReference type="SAM" id="MobiDB-lite"/>
    </source>
</evidence>
<keyword evidence="4" id="KW-0540">Nuclease</keyword>
<dbReference type="FunFam" id="3.30.70.270:FF:000020">
    <property type="entry name" value="Transposon Tf2-6 polyprotein-like Protein"/>
    <property type="match status" value="1"/>
</dbReference>
<feature type="domain" description="Reverse transcriptase" evidence="9">
    <location>
        <begin position="100"/>
        <end position="280"/>
    </location>
</feature>
<dbReference type="AlphaFoldDB" id="V5GSD8"/>
<keyword evidence="5" id="KW-0255">Endonuclease</keyword>
<feature type="region of interest" description="Disordered" evidence="8">
    <location>
        <begin position="18"/>
        <end position="37"/>
    </location>
</feature>
<evidence type="ECO:0000256" key="6">
    <source>
        <dbReference type="ARBA" id="ARBA00022801"/>
    </source>
</evidence>
<dbReference type="FunFam" id="1.10.340.70:FF:000001">
    <property type="entry name" value="Retrovirus-related Pol polyprotein from transposon gypsy-like Protein"/>
    <property type="match status" value="1"/>
</dbReference>
<keyword evidence="2" id="KW-0808">Transferase</keyword>
<evidence type="ECO:0000313" key="11">
    <source>
        <dbReference type="EMBL" id="JAB63153.1"/>
    </source>
</evidence>
<dbReference type="Pfam" id="PF17921">
    <property type="entry name" value="Integrase_H2C2"/>
    <property type="match status" value="1"/>
</dbReference>
<dbReference type="InterPro" id="IPR050951">
    <property type="entry name" value="Retrovirus_Pol_polyprotein"/>
</dbReference>
<name>V5GSD8_ANOGL</name>
<dbReference type="Gene3D" id="1.10.340.70">
    <property type="match status" value="1"/>
</dbReference>
<accession>V5GSD8</accession>
<evidence type="ECO:0000256" key="5">
    <source>
        <dbReference type="ARBA" id="ARBA00022759"/>
    </source>
</evidence>
<dbReference type="PANTHER" id="PTHR37984:SF5">
    <property type="entry name" value="PROTEIN NYNRIN-LIKE"/>
    <property type="match status" value="1"/>
</dbReference>
<dbReference type="InterPro" id="IPR041588">
    <property type="entry name" value="Integrase_H2C2"/>
</dbReference>
<dbReference type="PROSITE" id="PS50994">
    <property type="entry name" value="INTEGRASE"/>
    <property type="match status" value="1"/>
</dbReference>
<dbReference type="EC" id="2.7.7.49" evidence="1"/>
<dbReference type="EMBL" id="GALX01005313">
    <property type="protein sequence ID" value="JAB63153.1"/>
    <property type="molecule type" value="Transcribed_RNA"/>
</dbReference>
<dbReference type="GO" id="GO:0042575">
    <property type="term" value="C:DNA polymerase complex"/>
    <property type="evidence" value="ECO:0007669"/>
    <property type="project" value="UniProtKB-ARBA"/>
</dbReference>
<dbReference type="Pfam" id="PF17917">
    <property type="entry name" value="RT_RNaseH"/>
    <property type="match status" value="1"/>
</dbReference>
<dbReference type="Gene3D" id="3.30.70.270">
    <property type="match status" value="2"/>
</dbReference>
<dbReference type="GO" id="GO:0016787">
    <property type="term" value="F:hydrolase activity"/>
    <property type="evidence" value="ECO:0007669"/>
    <property type="project" value="UniProtKB-KW"/>
</dbReference>
<dbReference type="SUPFAM" id="SSF53098">
    <property type="entry name" value="Ribonuclease H-like"/>
    <property type="match status" value="1"/>
</dbReference>
<dbReference type="InterPro" id="IPR001584">
    <property type="entry name" value="Integrase_cat-core"/>
</dbReference>